<evidence type="ECO:0000313" key="2">
    <source>
        <dbReference type="EMBL" id="MCI36334.1"/>
    </source>
</evidence>
<organism evidence="2 3">
    <name type="scientific">Trifolium medium</name>
    <dbReference type="NCBI Taxonomy" id="97028"/>
    <lineage>
        <taxon>Eukaryota</taxon>
        <taxon>Viridiplantae</taxon>
        <taxon>Streptophyta</taxon>
        <taxon>Embryophyta</taxon>
        <taxon>Tracheophyta</taxon>
        <taxon>Spermatophyta</taxon>
        <taxon>Magnoliopsida</taxon>
        <taxon>eudicotyledons</taxon>
        <taxon>Gunneridae</taxon>
        <taxon>Pentapetalae</taxon>
        <taxon>rosids</taxon>
        <taxon>fabids</taxon>
        <taxon>Fabales</taxon>
        <taxon>Fabaceae</taxon>
        <taxon>Papilionoideae</taxon>
        <taxon>50 kb inversion clade</taxon>
        <taxon>NPAAA clade</taxon>
        <taxon>Hologalegina</taxon>
        <taxon>IRL clade</taxon>
        <taxon>Trifolieae</taxon>
        <taxon>Trifolium</taxon>
    </lineage>
</organism>
<dbReference type="AlphaFoldDB" id="A0A392RJX7"/>
<feature type="region of interest" description="Disordered" evidence="1">
    <location>
        <begin position="1"/>
        <end position="33"/>
    </location>
</feature>
<name>A0A392RJX7_9FABA</name>
<comment type="caution">
    <text evidence="2">The sequence shown here is derived from an EMBL/GenBank/DDBJ whole genome shotgun (WGS) entry which is preliminary data.</text>
</comment>
<reference evidence="2 3" key="1">
    <citation type="journal article" date="2018" name="Front. Plant Sci.">
        <title>Red Clover (Trifolium pratense) and Zigzag Clover (T. medium) - A Picture of Genomic Similarities and Differences.</title>
        <authorList>
            <person name="Dluhosova J."/>
            <person name="Istvanek J."/>
            <person name="Nedelnik J."/>
            <person name="Repkova J."/>
        </authorList>
    </citation>
    <scope>NUCLEOTIDE SEQUENCE [LARGE SCALE GENOMIC DNA]</scope>
    <source>
        <strain evidence="3">cv. 10/8</strain>
        <tissue evidence="2">Leaf</tissue>
    </source>
</reference>
<protein>
    <submittedName>
        <fullName evidence="2">Uncharacterized protein</fullName>
    </submittedName>
</protein>
<feature type="non-terminal residue" evidence="2">
    <location>
        <position position="33"/>
    </location>
</feature>
<sequence>MQRPTTDGINMGKRTLEGGGEDDQPERKRPALA</sequence>
<accession>A0A392RJX7</accession>
<proteinExistence type="predicted"/>
<dbReference type="EMBL" id="LXQA010232831">
    <property type="protein sequence ID" value="MCI36334.1"/>
    <property type="molecule type" value="Genomic_DNA"/>
</dbReference>
<evidence type="ECO:0000256" key="1">
    <source>
        <dbReference type="SAM" id="MobiDB-lite"/>
    </source>
</evidence>
<dbReference type="Proteomes" id="UP000265520">
    <property type="component" value="Unassembled WGS sequence"/>
</dbReference>
<evidence type="ECO:0000313" key="3">
    <source>
        <dbReference type="Proteomes" id="UP000265520"/>
    </source>
</evidence>
<keyword evidence="3" id="KW-1185">Reference proteome</keyword>